<feature type="non-terminal residue" evidence="1">
    <location>
        <position position="161"/>
    </location>
</feature>
<evidence type="ECO:0000313" key="1">
    <source>
        <dbReference type="RefSeq" id="XP_028154999.1"/>
    </source>
</evidence>
<dbReference type="InParanoid" id="A0A6P7H072"/>
<name>A0A6P7H072_DIAVI</name>
<proteinExistence type="predicted"/>
<sequence>PEDNAESIIRCLKYDNLSIEESDQCWKACSRYRLIEVKKLASTKAIMEAWLFYKSPSGYRLIDMDFKIVFNDNDGLILNWDNRFDTLVNFLSSDGHIKDKKIKGIVENVRNTPDLAESKSLRFKHIQIYRSVHFMLADVKYKGFDISRQSFVSSDVADAYG</sequence>
<dbReference type="RefSeq" id="XP_028154999.1">
    <property type="nucleotide sequence ID" value="XM_028299198.1"/>
</dbReference>
<organism evidence="1">
    <name type="scientific">Diabrotica virgifera virgifera</name>
    <name type="common">western corn rootworm</name>
    <dbReference type="NCBI Taxonomy" id="50390"/>
    <lineage>
        <taxon>Eukaryota</taxon>
        <taxon>Metazoa</taxon>
        <taxon>Ecdysozoa</taxon>
        <taxon>Arthropoda</taxon>
        <taxon>Hexapoda</taxon>
        <taxon>Insecta</taxon>
        <taxon>Pterygota</taxon>
        <taxon>Neoptera</taxon>
        <taxon>Endopterygota</taxon>
        <taxon>Coleoptera</taxon>
        <taxon>Polyphaga</taxon>
        <taxon>Cucujiformia</taxon>
        <taxon>Chrysomeloidea</taxon>
        <taxon>Chrysomelidae</taxon>
        <taxon>Galerucinae</taxon>
        <taxon>Diabroticina</taxon>
        <taxon>Diabroticites</taxon>
        <taxon>Diabrotica</taxon>
    </lineage>
</organism>
<protein>
    <submittedName>
        <fullName evidence="1">Uncharacterized protein LOC114348687</fullName>
    </submittedName>
</protein>
<reference evidence="1" key="1">
    <citation type="submission" date="2025-08" db="UniProtKB">
        <authorList>
            <consortium name="RefSeq"/>
        </authorList>
    </citation>
    <scope>IDENTIFICATION</scope>
    <source>
        <tissue evidence="1">Whole insect</tissue>
    </source>
</reference>
<feature type="non-terminal residue" evidence="1">
    <location>
        <position position="1"/>
    </location>
</feature>
<accession>A0A6P7H072</accession>
<dbReference type="AlphaFoldDB" id="A0A6P7H072"/>
<gene>
    <name evidence="1" type="primary">LOC114348687</name>
</gene>